<reference evidence="2 3" key="1">
    <citation type="submission" date="2016-03" db="EMBL/GenBank/DDBJ databases">
        <title>The draft genome sequence of Fonsecaea nubica causative agent of cutaneous subcutaneous infection in human host.</title>
        <authorList>
            <person name="Costa F."/>
            <person name="Sybren D.H."/>
            <person name="Raittz R.T."/>
            <person name="Weiss V.A."/>
            <person name="Leao A.C."/>
            <person name="Gomes R."/>
            <person name="De Souza E.M."/>
            <person name="Pedrosa F.O."/>
            <person name="Steffens M.B."/>
            <person name="Bombassaro A."/>
            <person name="Tadra-Sfeir M.Z."/>
            <person name="Moreno L.F."/>
            <person name="Najafzadeh M.J."/>
            <person name="Felipe M.S."/>
            <person name="Teixeira M."/>
            <person name="Sun J."/>
            <person name="Xi L."/>
            <person name="Castro M.A."/>
            <person name="Vicente V.A."/>
        </authorList>
    </citation>
    <scope>NUCLEOTIDE SEQUENCE [LARGE SCALE GENOMIC DNA]</scope>
    <source>
        <strain evidence="2 3">CBS 269.64</strain>
    </source>
</reference>
<accession>A0A178D347</accession>
<comment type="caution">
    <text evidence="2">The sequence shown here is derived from an EMBL/GenBank/DDBJ whole genome shotgun (WGS) entry which is preliminary data.</text>
</comment>
<sequence>MGFKQEFLKELVFSYKNPDEIRVKGFRDYFERLNKSFLSHPVDQPPPPRKPITAEVIHVCELKTTLNPETEVEVVQRAITRHPAGNFQPSTKVLGWDGAKPS</sequence>
<dbReference type="EMBL" id="LVCJ01000021">
    <property type="protein sequence ID" value="OAL36568.1"/>
    <property type="molecule type" value="Genomic_DNA"/>
</dbReference>
<evidence type="ECO:0000313" key="2">
    <source>
        <dbReference type="EMBL" id="OAL36568.1"/>
    </source>
</evidence>
<proteinExistence type="predicted"/>
<dbReference type="Pfam" id="PF10307">
    <property type="entry name" value="HAD_SAK_1"/>
    <property type="match status" value="1"/>
</dbReference>
<dbReference type="GeneID" id="34587605"/>
<keyword evidence="3" id="KW-1185">Reference proteome</keyword>
<dbReference type="InterPro" id="IPR018812">
    <property type="entry name" value="SAK_HAD"/>
</dbReference>
<dbReference type="OrthoDB" id="5596992at2759"/>
<protein>
    <recommendedName>
        <fullName evidence="1">Swiss Army Knife RNA repair protein HAD domain-containing protein</fullName>
    </recommendedName>
</protein>
<gene>
    <name evidence="2" type="ORF">AYO20_04184</name>
</gene>
<evidence type="ECO:0000313" key="3">
    <source>
        <dbReference type="Proteomes" id="UP000185904"/>
    </source>
</evidence>
<dbReference type="AlphaFoldDB" id="A0A178D347"/>
<feature type="domain" description="Swiss Army Knife RNA repair protein HAD" evidence="1">
    <location>
        <begin position="1"/>
        <end position="82"/>
    </location>
</feature>
<name>A0A178D347_9EURO</name>
<organism evidence="2 3">
    <name type="scientific">Fonsecaea nubica</name>
    <dbReference type="NCBI Taxonomy" id="856822"/>
    <lineage>
        <taxon>Eukaryota</taxon>
        <taxon>Fungi</taxon>
        <taxon>Dikarya</taxon>
        <taxon>Ascomycota</taxon>
        <taxon>Pezizomycotina</taxon>
        <taxon>Eurotiomycetes</taxon>
        <taxon>Chaetothyriomycetidae</taxon>
        <taxon>Chaetothyriales</taxon>
        <taxon>Herpotrichiellaceae</taxon>
        <taxon>Fonsecaea</taxon>
    </lineage>
</organism>
<evidence type="ECO:0000259" key="1">
    <source>
        <dbReference type="Pfam" id="PF10307"/>
    </source>
</evidence>
<dbReference type="RefSeq" id="XP_022501580.1">
    <property type="nucleotide sequence ID" value="XM_022642483.1"/>
</dbReference>
<dbReference type="Proteomes" id="UP000185904">
    <property type="component" value="Unassembled WGS sequence"/>
</dbReference>